<comment type="caution">
    <text evidence="1">The sequence shown here is derived from an EMBL/GenBank/DDBJ whole genome shotgun (WGS) entry which is preliminary data.</text>
</comment>
<gene>
    <name evidence="1" type="ORF">M9458_033707</name>
</gene>
<evidence type="ECO:0000313" key="1">
    <source>
        <dbReference type="EMBL" id="KAL0169111.1"/>
    </source>
</evidence>
<name>A0ABD0P7V2_CIRMR</name>
<accession>A0ABD0P7V2</accession>
<dbReference type="AlphaFoldDB" id="A0ABD0P7V2"/>
<protein>
    <submittedName>
        <fullName evidence="1">Uncharacterized protein</fullName>
    </submittedName>
</protein>
<feature type="non-terminal residue" evidence="1">
    <location>
        <position position="1"/>
    </location>
</feature>
<keyword evidence="2" id="KW-1185">Reference proteome</keyword>
<organism evidence="1 2">
    <name type="scientific">Cirrhinus mrigala</name>
    <name type="common">Mrigala</name>
    <dbReference type="NCBI Taxonomy" id="683832"/>
    <lineage>
        <taxon>Eukaryota</taxon>
        <taxon>Metazoa</taxon>
        <taxon>Chordata</taxon>
        <taxon>Craniata</taxon>
        <taxon>Vertebrata</taxon>
        <taxon>Euteleostomi</taxon>
        <taxon>Actinopterygii</taxon>
        <taxon>Neopterygii</taxon>
        <taxon>Teleostei</taxon>
        <taxon>Ostariophysi</taxon>
        <taxon>Cypriniformes</taxon>
        <taxon>Cyprinidae</taxon>
        <taxon>Labeoninae</taxon>
        <taxon>Labeonini</taxon>
        <taxon>Cirrhinus</taxon>
    </lineage>
</organism>
<dbReference type="Proteomes" id="UP001529510">
    <property type="component" value="Unassembled WGS sequence"/>
</dbReference>
<reference evidence="1 2" key="1">
    <citation type="submission" date="2024-05" db="EMBL/GenBank/DDBJ databases">
        <title>Genome sequencing and assembly of Indian major carp, Cirrhinus mrigala (Hamilton, 1822).</title>
        <authorList>
            <person name="Mohindra V."/>
            <person name="Chowdhury L.M."/>
            <person name="Lal K."/>
            <person name="Jena J.K."/>
        </authorList>
    </citation>
    <scope>NUCLEOTIDE SEQUENCE [LARGE SCALE GENOMIC DNA]</scope>
    <source>
        <strain evidence="1">CM1030</strain>
        <tissue evidence="1">Blood</tissue>
    </source>
</reference>
<proteinExistence type="predicted"/>
<feature type="non-terminal residue" evidence="1">
    <location>
        <position position="103"/>
    </location>
</feature>
<evidence type="ECO:0000313" key="2">
    <source>
        <dbReference type="Proteomes" id="UP001529510"/>
    </source>
</evidence>
<dbReference type="EMBL" id="JAMKFB020000017">
    <property type="protein sequence ID" value="KAL0169111.1"/>
    <property type="molecule type" value="Genomic_DNA"/>
</dbReference>
<sequence>RLQVAFEKADECLKAAEDRRKKRHHQHVKDPNLLEGQPVYLRDHVVRGRHKIQDLWGPVVFKVIRSQEEGGVVYTIAPVTDLGKVRQVHRSLLKACVQKEALL</sequence>